<organism evidence="2 3">
    <name type="scientific">Gonapodya prolifera (strain JEL478)</name>
    <name type="common">Monoblepharis prolifera</name>
    <dbReference type="NCBI Taxonomy" id="1344416"/>
    <lineage>
        <taxon>Eukaryota</taxon>
        <taxon>Fungi</taxon>
        <taxon>Fungi incertae sedis</taxon>
        <taxon>Chytridiomycota</taxon>
        <taxon>Chytridiomycota incertae sedis</taxon>
        <taxon>Monoblepharidomycetes</taxon>
        <taxon>Monoblepharidales</taxon>
        <taxon>Gonapodyaceae</taxon>
        <taxon>Gonapodya</taxon>
    </lineage>
</organism>
<feature type="region of interest" description="Disordered" evidence="1">
    <location>
        <begin position="132"/>
        <end position="180"/>
    </location>
</feature>
<protein>
    <submittedName>
        <fullName evidence="2">Uncharacterized protein</fullName>
    </submittedName>
</protein>
<dbReference type="AlphaFoldDB" id="A0A138ZXW8"/>
<dbReference type="Proteomes" id="UP000070544">
    <property type="component" value="Unassembled WGS sequence"/>
</dbReference>
<sequence>MSHAAPRLAPRRQIWTAVAQSSDEQRTKQRPDLVFGQKLPTTTDTQHASAAVDPAMLTTLPSHRRTVWALVSPFAASTMAFTTASISFASFLTLPIPASTKTTRRAWYIRSPSNAVQNPEQHDLHACFQRASRMSSGTPVSTPPASPTTAPIQHAARGSPAPATEAASLEPTSSASGTSQNGFAAMARDRISSLNADEGEEAGEVPMVEAKCVARCETWWGMDADRWAENLSRC</sequence>
<gene>
    <name evidence="2" type="ORF">M427DRAFT_238804</name>
</gene>
<evidence type="ECO:0000313" key="3">
    <source>
        <dbReference type="Proteomes" id="UP000070544"/>
    </source>
</evidence>
<dbReference type="EMBL" id="KQ965870">
    <property type="protein sequence ID" value="KXS09338.1"/>
    <property type="molecule type" value="Genomic_DNA"/>
</dbReference>
<reference evidence="2 3" key="1">
    <citation type="journal article" date="2015" name="Genome Biol. Evol.">
        <title>Phylogenomic analyses indicate that early fungi evolved digesting cell walls of algal ancestors of land plants.</title>
        <authorList>
            <person name="Chang Y."/>
            <person name="Wang S."/>
            <person name="Sekimoto S."/>
            <person name="Aerts A.L."/>
            <person name="Choi C."/>
            <person name="Clum A."/>
            <person name="LaButti K.M."/>
            <person name="Lindquist E.A."/>
            <person name="Yee Ngan C."/>
            <person name="Ohm R.A."/>
            <person name="Salamov A.A."/>
            <person name="Grigoriev I.V."/>
            <person name="Spatafora J.W."/>
            <person name="Berbee M.L."/>
        </authorList>
    </citation>
    <scope>NUCLEOTIDE SEQUENCE [LARGE SCALE GENOMIC DNA]</scope>
    <source>
        <strain evidence="2 3">JEL478</strain>
    </source>
</reference>
<keyword evidence="3" id="KW-1185">Reference proteome</keyword>
<accession>A0A138ZXW8</accession>
<name>A0A138ZXW8_GONPJ</name>
<proteinExistence type="predicted"/>
<feature type="compositionally biased region" description="Polar residues" evidence="1">
    <location>
        <begin position="170"/>
        <end position="180"/>
    </location>
</feature>
<evidence type="ECO:0000256" key="1">
    <source>
        <dbReference type="SAM" id="MobiDB-lite"/>
    </source>
</evidence>
<evidence type="ECO:0000313" key="2">
    <source>
        <dbReference type="EMBL" id="KXS09338.1"/>
    </source>
</evidence>